<proteinExistence type="predicted"/>
<dbReference type="PANTHER" id="PTHR28037">
    <property type="entry name" value="ALCOHOL O-ACETYLTRANSFERASE 1-RELATED"/>
    <property type="match status" value="1"/>
</dbReference>
<evidence type="ECO:0000313" key="2">
    <source>
        <dbReference type="EMBL" id="CAG8654207.1"/>
    </source>
</evidence>
<dbReference type="AlphaFoldDB" id="A0A9N9H7C1"/>
<dbReference type="InterPro" id="IPR052058">
    <property type="entry name" value="Alcohol_O-acetyltransferase"/>
</dbReference>
<organism evidence="2 3">
    <name type="scientific">Cetraspora pellucida</name>
    <dbReference type="NCBI Taxonomy" id="1433469"/>
    <lineage>
        <taxon>Eukaryota</taxon>
        <taxon>Fungi</taxon>
        <taxon>Fungi incertae sedis</taxon>
        <taxon>Mucoromycota</taxon>
        <taxon>Glomeromycotina</taxon>
        <taxon>Glomeromycetes</taxon>
        <taxon>Diversisporales</taxon>
        <taxon>Gigasporaceae</taxon>
        <taxon>Cetraspora</taxon>
    </lineage>
</organism>
<feature type="region of interest" description="Disordered" evidence="1">
    <location>
        <begin position="371"/>
        <end position="392"/>
    </location>
</feature>
<sequence length="483" mass="55259">MNSLRNIHTSESTKPSLYPNIKNLNTESKRLILQILYPTLQTLLAKLPSLSVSIRDAKSSNPLFLQLDEIYLTSLIKFVPISSGSDLEKLIERQHDLKFSIDDETKPLWRIVVGITNFQKSTERPEYDFCILFCWHHTIVDEISSLSINSIFVETLNEIFTRYKKNTSTSLKKIPDSYTHAILPIQRSLQSCSLIEHTIDVRPTLCNFIKKGISEFLKSFLFREYHYKIVDVNSRNTIHFHNKVKLVSLTKEEVRKLKMRAKKQSIFKVTFPKPSTSFFPFPPSSPISNIPLKMNKTDNLYFWNLCHKYKYQLDSDVSKFNNRMGLWDVFSRDKILKQLMSCQKKLVSDGKICSILYSNLDQFNSSLYPPDDSVESSSSTAPSINFTPSSPDIDSNDSLVNINLDDPDSNDSNGWKVIDMIFSQSMYLVGPALIVNSIFQGQKMNLCIVYRIGSVDEKSIDLFAEGILNCLRAVCEGGECLVI</sequence>
<feature type="compositionally biased region" description="Polar residues" evidence="1">
    <location>
        <begin position="375"/>
        <end position="392"/>
    </location>
</feature>
<dbReference type="InterPro" id="IPR010828">
    <property type="entry name" value="Atf2/Sli1-like"/>
</dbReference>
<protein>
    <submittedName>
        <fullName evidence="2">9750_t:CDS:1</fullName>
    </submittedName>
</protein>
<dbReference type="EMBL" id="CAJVQA010007271">
    <property type="protein sequence ID" value="CAG8654207.1"/>
    <property type="molecule type" value="Genomic_DNA"/>
</dbReference>
<keyword evidence="3" id="KW-1185">Reference proteome</keyword>
<evidence type="ECO:0000256" key="1">
    <source>
        <dbReference type="SAM" id="MobiDB-lite"/>
    </source>
</evidence>
<dbReference type="OrthoDB" id="2150604at2759"/>
<dbReference type="Proteomes" id="UP000789759">
    <property type="component" value="Unassembled WGS sequence"/>
</dbReference>
<evidence type="ECO:0000313" key="3">
    <source>
        <dbReference type="Proteomes" id="UP000789759"/>
    </source>
</evidence>
<dbReference type="GO" id="GO:0008080">
    <property type="term" value="F:N-acetyltransferase activity"/>
    <property type="evidence" value="ECO:0007669"/>
    <property type="project" value="TreeGrafter"/>
</dbReference>
<name>A0A9N9H7C1_9GLOM</name>
<reference evidence="2" key="1">
    <citation type="submission" date="2021-06" db="EMBL/GenBank/DDBJ databases">
        <authorList>
            <person name="Kallberg Y."/>
            <person name="Tangrot J."/>
            <person name="Rosling A."/>
        </authorList>
    </citation>
    <scope>NUCLEOTIDE SEQUENCE</scope>
    <source>
        <strain evidence="2">FL966</strain>
    </source>
</reference>
<dbReference type="PANTHER" id="PTHR28037:SF1">
    <property type="entry name" value="ALCOHOL O-ACETYLTRANSFERASE 1-RELATED"/>
    <property type="match status" value="1"/>
</dbReference>
<comment type="caution">
    <text evidence="2">The sequence shown here is derived from an EMBL/GenBank/DDBJ whole genome shotgun (WGS) entry which is preliminary data.</text>
</comment>
<gene>
    <name evidence="2" type="ORF">CPELLU_LOCUS9487</name>
</gene>
<accession>A0A9N9H7C1</accession>
<dbReference type="Pfam" id="PF07247">
    <property type="entry name" value="AATase"/>
    <property type="match status" value="1"/>
</dbReference>